<evidence type="ECO:0000313" key="2">
    <source>
        <dbReference type="EMBL" id="SUZ56890.1"/>
    </source>
</evidence>
<dbReference type="InterPro" id="IPR002372">
    <property type="entry name" value="PQQ_rpt_dom"/>
</dbReference>
<dbReference type="PANTHER" id="PTHR34512">
    <property type="entry name" value="CELL SURFACE PROTEIN"/>
    <property type="match status" value="1"/>
</dbReference>
<dbReference type="AlphaFoldDB" id="A0A381NQP5"/>
<sequence length="424" mass="45492">VVTLAAALIGAPTVAGAQEGDWRQWGGPRGDFTAASTGLAERWPEAGPTELWSRPLGTGHTAILVADGRLFTMYRESRGEGGGAPWTPRESVIALDAATGETQWEFAYDSKNQDFGQGAGPHATPLLADGRLFTMGSNKELHVFNPETGELLWSKNLITDFGAPPLLIRSMIKPGSGMSPIAYKDTILLQVGGPGQSVMALRQSDGEVVWKSGSFLVSHSAVGLISVAGRQHAVVFAGQGVFGMDPDNGQVLWAHPHDAGNDFNFQVPLYDEDTGVLFFSSGYIGGSQAIRLVPDGDIVHTEALWEDPRLRFTFLNVLKIGDFVYGTSGQGATAILTATHLESGETAWRERGFSRASMVYGDDKAILMEEDGDLSLVRLSPSGLETLATTPLFRTRTWTVPTLAGTTLYARDRERIVALDLGAQ</sequence>
<name>A0A381NQP5_9ZZZZ</name>
<evidence type="ECO:0000259" key="1">
    <source>
        <dbReference type="Pfam" id="PF13360"/>
    </source>
</evidence>
<dbReference type="Pfam" id="PF13360">
    <property type="entry name" value="PQQ_2"/>
    <property type="match status" value="1"/>
</dbReference>
<feature type="domain" description="Pyrrolo-quinoline quinone repeat" evidence="1">
    <location>
        <begin position="90"/>
        <end position="349"/>
    </location>
</feature>
<dbReference type="Gene3D" id="2.130.10.10">
    <property type="entry name" value="YVTN repeat-like/Quinoprotein amine dehydrogenase"/>
    <property type="match status" value="2"/>
</dbReference>
<dbReference type="EMBL" id="UINC01000530">
    <property type="protein sequence ID" value="SUZ56890.1"/>
    <property type="molecule type" value="Genomic_DNA"/>
</dbReference>
<gene>
    <name evidence="2" type="ORF">METZ01_LOCUS9744</name>
</gene>
<proteinExistence type="predicted"/>
<protein>
    <recommendedName>
        <fullName evidence="1">Pyrrolo-quinoline quinone repeat domain-containing protein</fullName>
    </recommendedName>
</protein>
<reference evidence="2" key="1">
    <citation type="submission" date="2018-05" db="EMBL/GenBank/DDBJ databases">
        <authorList>
            <person name="Lanie J.A."/>
            <person name="Ng W.-L."/>
            <person name="Kazmierczak K.M."/>
            <person name="Andrzejewski T.M."/>
            <person name="Davidsen T.M."/>
            <person name="Wayne K.J."/>
            <person name="Tettelin H."/>
            <person name="Glass J.I."/>
            <person name="Rusch D."/>
            <person name="Podicherti R."/>
            <person name="Tsui H.-C.T."/>
            <person name="Winkler M.E."/>
        </authorList>
    </citation>
    <scope>NUCLEOTIDE SEQUENCE</scope>
</reference>
<accession>A0A381NQP5</accession>
<dbReference type="SUPFAM" id="SSF50998">
    <property type="entry name" value="Quinoprotein alcohol dehydrogenase-like"/>
    <property type="match status" value="1"/>
</dbReference>
<dbReference type="InterPro" id="IPR015943">
    <property type="entry name" value="WD40/YVTN_repeat-like_dom_sf"/>
</dbReference>
<organism evidence="2">
    <name type="scientific">marine metagenome</name>
    <dbReference type="NCBI Taxonomy" id="408172"/>
    <lineage>
        <taxon>unclassified sequences</taxon>
        <taxon>metagenomes</taxon>
        <taxon>ecological metagenomes</taxon>
    </lineage>
</organism>
<dbReference type="PANTHER" id="PTHR34512:SF30">
    <property type="entry name" value="OUTER MEMBRANE PROTEIN ASSEMBLY FACTOR BAMB"/>
    <property type="match status" value="1"/>
</dbReference>
<dbReference type="InterPro" id="IPR011047">
    <property type="entry name" value="Quinoprotein_ADH-like_sf"/>
</dbReference>
<feature type="non-terminal residue" evidence="2">
    <location>
        <position position="1"/>
    </location>
</feature>